<feature type="transmembrane region" description="Helical" evidence="8">
    <location>
        <begin position="93"/>
        <end position="113"/>
    </location>
</feature>
<keyword evidence="7" id="KW-0807">Transducer</keyword>
<dbReference type="Proteomes" id="UP000515163">
    <property type="component" value="Unplaced"/>
</dbReference>
<evidence type="ECO:0000256" key="3">
    <source>
        <dbReference type="ARBA" id="ARBA00022989"/>
    </source>
</evidence>
<organism evidence="10 11">
    <name type="scientific">Actinia tenebrosa</name>
    <name type="common">Australian red waratah sea anemone</name>
    <dbReference type="NCBI Taxonomy" id="6105"/>
    <lineage>
        <taxon>Eukaryota</taxon>
        <taxon>Metazoa</taxon>
        <taxon>Cnidaria</taxon>
        <taxon>Anthozoa</taxon>
        <taxon>Hexacorallia</taxon>
        <taxon>Actiniaria</taxon>
        <taxon>Actiniidae</taxon>
        <taxon>Actinia</taxon>
    </lineage>
</organism>
<dbReference type="InterPro" id="IPR050125">
    <property type="entry name" value="GPCR_opsins"/>
</dbReference>
<feature type="transmembrane region" description="Helical" evidence="8">
    <location>
        <begin position="222"/>
        <end position="246"/>
    </location>
</feature>
<dbReference type="CDD" id="cd14969">
    <property type="entry name" value="7tmA_Opsins_type2_animals"/>
    <property type="match status" value="1"/>
</dbReference>
<keyword evidence="5 8" id="KW-0472">Membrane</keyword>
<comment type="subcellular location">
    <subcellularLocation>
        <location evidence="1">Membrane</location>
        <topology evidence="1">Multi-pass membrane protein</topology>
    </subcellularLocation>
</comment>
<evidence type="ECO:0000256" key="6">
    <source>
        <dbReference type="ARBA" id="ARBA00023170"/>
    </source>
</evidence>
<evidence type="ECO:0000259" key="9">
    <source>
        <dbReference type="PROSITE" id="PS50262"/>
    </source>
</evidence>
<gene>
    <name evidence="11" type="primary">LOC116306569</name>
</gene>
<evidence type="ECO:0000313" key="11">
    <source>
        <dbReference type="RefSeq" id="XP_031572507.1"/>
    </source>
</evidence>
<evidence type="ECO:0000256" key="2">
    <source>
        <dbReference type="ARBA" id="ARBA00022692"/>
    </source>
</evidence>
<dbReference type="KEGG" id="aten:116306569"/>
<evidence type="ECO:0000256" key="4">
    <source>
        <dbReference type="ARBA" id="ARBA00023040"/>
    </source>
</evidence>
<sequence length="377" mass="41882">MVRMTDDDMAGKSFENKTNASFSTNGRSDLHGLSIFDITTNASSTGSLAWYDRNYYSYGTVMFFILTLGFLGNVLTIIVFLQREQRTKVIAPFVINLAVADLFIVLFGYPVAITANLSGMKLVSGESRCTWSAFVNGATGIASIAMLTEISVLMCYTITSVKPVVTRKDKFLSRKFTVSVLVGAWIYGILSMSPPLLGWSRFVPGSAGISCGPEWGSSTIEALTYSIGLMFIGFFLPMTIILVSFYRIYRFLSQSNVPTNLGILQSRHHQSQMKIVHMIIMTIVAFVISWSPYCAVSLGAMFRRGHVLAHGEAEIPELLAKSSVIYNPIIYMTMSKNFRKTVKRTIFQSLSGCSRSLVRPSVCSLQPRAHRDRKEFV</sequence>
<evidence type="ECO:0000313" key="10">
    <source>
        <dbReference type="Proteomes" id="UP000515163"/>
    </source>
</evidence>
<dbReference type="GO" id="GO:0004930">
    <property type="term" value="F:G protein-coupled receptor activity"/>
    <property type="evidence" value="ECO:0007669"/>
    <property type="project" value="UniProtKB-KW"/>
</dbReference>
<name>A0A6P8IZ89_ACTTE</name>
<dbReference type="InterPro" id="IPR017452">
    <property type="entry name" value="GPCR_Rhodpsn_7TM"/>
</dbReference>
<protein>
    <submittedName>
        <fullName evidence="11">Melanopsin-like isoform X1</fullName>
    </submittedName>
</protein>
<feature type="transmembrane region" description="Helical" evidence="8">
    <location>
        <begin position="176"/>
        <end position="197"/>
    </location>
</feature>
<dbReference type="InterPro" id="IPR000276">
    <property type="entry name" value="GPCR_Rhodpsn"/>
</dbReference>
<dbReference type="Gene3D" id="1.20.1070.10">
    <property type="entry name" value="Rhodopsin 7-helix transmembrane proteins"/>
    <property type="match status" value="1"/>
</dbReference>
<dbReference type="SUPFAM" id="SSF81321">
    <property type="entry name" value="Family A G protein-coupled receptor-like"/>
    <property type="match status" value="1"/>
</dbReference>
<dbReference type="RefSeq" id="XP_031572507.1">
    <property type="nucleotide sequence ID" value="XM_031716647.1"/>
</dbReference>
<feature type="transmembrane region" description="Helical" evidence="8">
    <location>
        <begin position="55"/>
        <end position="81"/>
    </location>
</feature>
<dbReference type="GeneID" id="116306569"/>
<keyword evidence="3 8" id="KW-1133">Transmembrane helix</keyword>
<dbReference type="AlphaFoldDB" id="A0A6P8IZ89"/>
<dbReference type="PRINTS" id="PR00237">
    <property type="entry name" value="GPCRRHODOPSN"/>
</dbReference>
<keyword evidence="10" id="KW-1185">Reference proteome</keyword>
<proteinExistence type="predicted"/>
<evidence type="ECO:0000256" key="8">
    <source>
        <dbReference type="SAM" id="Phobius"/>
    </source>
</evidence>
<feature type="domain" description="G-protein coupled receptors family 1 profile" evidence="9">
    <location>
        <begin position="72"/>
        <end position="331"/>
    </location>
</feature>
<keyword evidence="6" id="KW-0675">Receptor</keyword>
<keyword evidence="2 8" id="KW-0812">Transmembrane</keyword>
<dbReference type="GO" id="GO:0016020">
    <property type="term" value="C:membrane"/>
    <property type="evidence" value="ECO:0007669"/>
    <property type="project" value="UniProtKB-SubCell"/>
</dbReference>
<dbReference type="PROSITE" id="PS50262">
    <property type="entry name" value="G_PROTEIN_RECEP_F1_2"/>
    <property type="match status" value="1"/>
</dbReference>
<evidence type="ECO:0000256" key="7">
    <source>
        <dbReference type="ARBA" id="ARBA00023224"/>
    </source>
</evidence>
<dbReference type="InParanoid" id="A0A6P8IZ89"/>
<evidence type="ECO:0000256" key="5">
    <source>
        <dbReference type="ARBA" id="ARBA00023136"/>
    </source>
</evidence>
<dbReference type="OrthoDB" id="2101615at2759"/>
<dbReference type="PANTHER" id="PTHR24240">
    <property type="entry name" value="OPSIN"/>
    <property type="match status" value="1"/>
</dbReference>
<feature type="transmembrane region" description="Helical" evidence="8">
    <location>
        <begin position="275"/>
        <end position="293"/>
    </location>
</feature>
<reference evidence="11" key="1">
    <citation type="submission" date="2025-08" db="UniProtKB">
        <authorList>
            <consortium name="RefSeq"/>
        </authorList>
    </citation>
    <scope>IDENTIFICATION</scope>
    <source>
        <tissue evidence="11">Tentacle</tissue>
    </source>
</reference>
<keyword evidence="4" id="KW-0297">G-protein coupled receptor</keyword>
<dbReference type="Pfam" id="PF00001">
    <property type="entry name" value="7tm_1"/>
    <property type="match status" value="1"/>
</dbReference>
<feature type="transmembrane region" description="Helical" evidence="8">
    <location>
        <begin position="133"/>
        <end position="156"/>
    </location>
</feature>
<accession>A0A6P8IZ89</accession>
<evidence type="ECO:0000256" key="1">
    <source>
        <dbReference type="ARBA" id="ARBA00004141"/>
    </source>
</evidence>